<feature type="repeat" description="ANK" evidence="20">
    <location>
        <begin position="370"/>
        <end position="405"/>
    </location>
</feature>
<feature type="repeat" description="ANK" evidence="20">
    <location>
        <begin position="685"/>
        <end position="717"/>
    </location>
</feature>
<dbReference type="GO" id="GO:0000139">
    <property type="term" value="C:Golgi membrane"/>
    <property type="evidence" value="ECO:0007669"/>
    <property type="project" value="UniProtKB-SubCell"/>
</dbReference>
<feature type="domain" description="PARP catalytic" evidence="23">
    <location>
        <begin position="917"/>
        <end position="1117"/>
    </location>
</feature>
<dbReference type="CDD" id="cd01438">
    <property type="entry name" value="tankyrase_like"/>
    <property type="match status" value="1"/>
</dbReference>
<feature type="repeat" description="ANK" evidence="20">
    <location>
        <begin position="598"/>
        <end position="630"/>
    </location>
</feature>
<dbReference type="FunFam" id="1.25.40.20:FF:000009">
    <property type="entry name" value="Poly [ADP-ribose] polymerase"/>
    <property type="match status" value="1"/>
</dbReference>
<evidence type="ECO:0000256" key="13">
    <source>
        <dbReference type="ARBA" id="ARBA00022895"/>
    </source>
</evidence>
<evidence type="ECO:0000256" key="17">
    <source>
        <dbReference type="ARBA" id="ARBA00023242"/>
    </source>
</evidence>
<evidence type="ECO:0000256" key="18">
    <source>
        <dbReference type="ARBA" id="ARBA00024347"/>
    </source>
</evidence>
<dbReference type="FunFam" id="1.25.40.20:FF:000024">
    <property type="entry name" value="Poly [ADP-ribose] polymerase"/>
    <property type="match status" value="1"/>
</dbReference>
<keyword evidence="6" id="KW-0963">Cytoplasm</keyword>
<reference evidence="24" key="3">
    <citation type="submission" date="2025-09" db="UniProtKB">
        <authorList>
            <consortium name="Ensembl"/>
        </authorList>
    </citation>
    <scope>IDENTIFICATION</scope>
</reference>
<evidence type="ECO:0000256" key="11">
    <source>
        <dbReference type="ARBA" id="ARBA00022765"/>
    </source>
</evidence>
<keyword evidence="21" id="KW-0808">Transferase</keyword>
<feature type="repeat" description="ANK" evidence="20">
    <location>
        <begin position="64"/>
        <end position="96"/>
    </location>
</feature>
<dbReference type="GO" id="GO:0016779">
    <property type="term" value="F:nucleotidyltransferase activity"/>
    <property type="evidence" value="ECO:0007669"/>
    <property type="project" value="UniProtKB-KW"/>
</dbReference>
<dbReference type="Pfam" id="PF12796">
    <property type="entry name" value="Ank_2"/>
    <property type="match status" value="6"/>
</dbReference>
<keyword evidence="17" id="KW-0539">Nucleus</keyword>
<reference evidence="24" key="2">
    <citation type="submission" date="2025-08" db="UniProtKB">
        <authorList>
            <consortium name="Ensembl"/>
        </authorList>
    </citation>
    <scope>IDENTIFICATION</scope>
</reference>
<keyword evidence="9" id="KW-0548">Nucleotidyltransferase</keyword>
<dbReference type="Pfam" id="PF07647">
    <property type="entry name" value="SAM_2"/>
    <property type="match status" value="1"/>
</dbReference>
<keyword evidence="11" id="KW-0013">ADP-ribosylation</keyword>
<dbReference type="CDD" id="cd09524">
    <property type="entry name" value="SAM_tankyrase1_2"/>
    <property type="match status" value="1"/>
</dbReference>
<keyword evidence="12" id="KW-0832">Ubl conjugation</keyword>
<accession>A0A8C7U7M0</accession>
<keyword evidence="10" id="KW-0677">Repeat</keyword>
<feature type="repeat" description="ANK" evidence="20">
    <location>
        <begin position="565"/>
        <end position="597"/>
    </location>
</feature>
<comment type="similarity">
    <text evidence="18">Belongs to the ARTD/PARP family.</text>
</comment>
<name>A0A8C7U7M0_ONCMY</name>
<dbReference type="AlphaFoldDB" id="A0A8C7U7M0"/>
<keyword evidence="14" id="KW-0333">Golgi apparatus</keyword>
<evidence type="ECO:0000256" key="4">
    <source>
        <dbReference type="ARBA" id="ARBA00004574"/>
    </source>
</evidence>
<feature type="repeat" description="ANK" evidence="20">
    <location>
        <begin position="406"/>
        <end position="438"/>
    </location>
</feature>
<feature type="repeat" description="ANK" evidence="20">
    <location>
        <begin position="130"/>
        <end position="162"/>
    </location>
</feature>
<dbReference type="Gene3D" id="1.10.150.50">
    <property type="entry name" value="Transcription Factor, Ets-1"/>
    <property type="match status" value="1"/>
</dbReference>
<evidence type="ECO:0000256" key="6">
    <source>
        <dbReference type="ARBA" id="ARBA00022490"/>
    </source>
</evidence>
<dbReference type="PROSITE" id="PS50088">
    <property type="entry name" value="ANK_REPEAT"/>
    <property type="match status" value="15"/>
</dbReference>
<evidence type="ECO:0000256" key="12">
    <source>
        <dbReference type="ARBA" id="ARBA00022843"/>
    </source>
</evidence>
<dbReference type="Pfam" id="PF00023">
    <property type="entry name" value="Ank"/>
    <property type="match status" value="3"/>
</dbReference>
<feature type="repeat" description="ANK" evidence="20">
    <location>
        <begin position="718"/>
        <end position="750"/>
    </location>
</feature>
<dbReference type="PROSITE" id="PS50297">
    <property type="entry name" value="ANK_REP_REGION"/>
    <property type="match status" value="15"/>
</dbReference>
<evidence type="ECO:0000256" key="21">
    <source>
        <dbReference type="RuleBase" id="RU362114"/>
    </source>
</evidence>
<feature type="repeat" description="ANK" evidence="20">
    <location>
        <begin position="250"/>
        <end position="282"/>
    </location>
</feature>
<reference evidence="24" key="1">
    <citation type="submission" date="2020-07" db="EMBL/GenBank/DDBJ databases">
        <title>A long reads based de novo assembly of the rainbow trout Arlee double haploid line genome.</title>
        <authorList>
            <person name="Gao G."/>
            <person name="Palti Y."/>
        </authorList>
    </citation>
    <scope>NUCLEOTIDE SEQUENCE [LARGE SCALE GENOMIC DNA]</scope>
</reference>
<dbReference type="InterPro" id="IPR036770">
    <property type="entry name" value="Ankyrin_rpt-contain_sf"/>
</dbReference>
<dbReference type="PRINTS" id="PR01415">
    <property type="entry name" value="ANKYRIN"/>
</dbReference>
<dbReference type="FunFam" id="1.10.150.50:FF:000012">
    <property type="entry name" value="Poly [ADP-ribose] polymerase"/>
    <property type="match status" value="1"/>
</dbReference>
<dbReference type="GO" id="GO:0005634">
    <property type="term" value="C:nucleus"/>
    <property type="evidence" value="ECO:0007669"/>
    <property type="project" value="UniProtKB-SubCell"/>
</dbReference>
<dbReference type="InterPro" id="IPR012317">
    <property type="entry name" value="Poly(ADP-ribose)pol_cat_dom"/>
</dbReference>
<proteinExistence type="inferred from homology"/>
<dbReference type="Proteomes" id="UP000694395">
    <property type="component" value="Chromosome 5"/>
</dbReference>
<dbReference type="GeneTree" id="ENSGT00940000156161"/>
<evidence type="ECO:0000256" key="3">
    <source>
        <dbReference type="ARBA" id="ARBA00004496"/>
    </source>
</evidence>
<evidence type="ECO:0000256" key="10">
    <source>
        <dbReference type="ARBA" id="ARBA00022737"/>
    </source>
</evidence>
<keyword evidence="8" id="KW-0879">Wnt signaling pathway</keyword>
<keyword evidence="13" id="KW-0779">Telomere</keyword>
<keyword evidence="15 20" id="KW-0040">ANK repeat</keyword>
<dbReference type="PANTHER" id="PTHR24171">
    <property type="entry name" value="ANKYRIN REPEAT DOMAIN-CONTAINING PROTEIN 39-RELATED"/>
    <property type="match status" value="1"/>
</dbReference>
<dbReference type="SUPFAM" id="SSF56399">
    <property type="entry name" value="ADP-ribosylation"/>
    <property type="match status" value="1"/>
</dbReference>
<dbReference type="InterPro" id="IPR001660">
    <property type="entry name" value="SAM"/>
</dbReference>
<dbReference type="EC" id="2.4.2.-" evidence="21"/>
<dbReference type="FunFam" id="1.25.40.20:FF:000011">
    <property type="entry name" value="Poly [ADP-ribose] polymerase"/>
    <property type="match status" value="1"/>
</dbReference>
<dbReference type="Gene3D" id="3.90.228.10">
    <property type="match status" value="1"/>
</dbReference>
<evidence type="ECO:0000259" key="22">
    <source>
        <dbReference type="PROSITE" id="PS50105"/>
    </source>
</evidence>
<protein>
    <recommendedName>
        <fullName evidence="21">Poly [ADP-ribose] polymerase</fullName>
        <shortName evidence="21">PARP</shortName>
        <ecNumber evidence="21">2.4.2.-</ecNumber>
    </recommendedName>
</protein>
<dbReference type="SMART" id="SM00454">
    <property type="entry name" value="SAM"/>
    <property type="match status" value="1"/>
</dbReference>
<gene>
    <name evidence="24" type="primary">LOC110523807</name>
</gene>
<evidence type="ECO:0000256" key="20">
    <source>
        <dbReference type="PROSITE-ProRule" id="PRU00023"/>
    </source>
</evidence>
<feature type="repeat" description="ANK" evidence="20">
    <location>
        <begin position="217"/>
        <end position="249"/>
    </location>
</feature>
<dbReference type="SMART" id="SM00248">
    <property type="entry name" value="ANK"/>
    <property type="match status" value="17"/>
</dbReference>
<feature type="repeat" description="ANK" evidence="20">
    <location>
        <begin position="532"/>
        <end position="564"/>
    </location>
</feature>
<feature type="repeat" description="ANK" evidence="20">
    <location>
        <begin position="283"/>
        <end position="315"/>
    </location>
</feature>
<sequence length="1127" mass="122111">MTVYFCYFEGCVQCKKCKDSNSSPGGSDCGTFRELFEACRNGDVSRVKRLVDTVNVNAKDMAGRKSTPLHFAAGFGRKDVVEHLLQTGANVHACDDGGLIPLHNACSFGHAEVVSLLLCQGADPNARDNWNYTPLHEAAIKGKIDVCIVLLQHGADPNIRNTDGKSALDLSDPSAKAVLTGEYKKDELLEAARSGNEEKLMALLTPLNVNCHASDGRKSTPLHLAAGYNRVRIVQLLLQHGADVHAKDKGGLVPLHNACSYGHYEVTELLLKHGACVNAMDLWQFTPLHEAASKNRVEVCSLLLSHGADPSLVNCHGKSAVDMAPTPELKERLTYEFKGHTLLQAAREADVAKAKKSLALEIINFKHPQTHETALHCSVASPHPKRKQITELLLRKGANVNEKNKDFMTPLHVAAERAHNDIMEVLQKHGAKMNALDTLGQTALHRAAMAGHLQTCRLLLSYGADASILSLQGFTASQMGNEAVQQILDENVPVRNSDVDYRLLEAAKAGDMDTVKSLCSPQNVNCRDLEGRHSTPLHFAAGYNRVAVVEYLLHHGADVHAKDKGGLVPLHNACSYGHYEVAELLVRHGASVNVADLWKFTPLHEAAAKGKYEICKLLLKHGADPTKKNRDGNTPLDMVKEGDTDIQDLLRGDAALLDAAKKGCLARVQKLCSPENINCRDTQGRNSTPLHLAAGYNNLEVAEYLLAHGADVNAQDKGGLIPLHNAASYGHVDIAALLIKHNTCVNATDKWAFTPLHEAAQKGRTQLCALLLAHGADPTMKNQEGQTPLDLATVHTPTASVADISPASTPSCLSAASSIDNLAGPLSELTVAGATGPADGAAGSDRKEGQHMNISQFLKSLGLEHLRDIFEREQITLDVLADMGHEELKEIGINAYGHRHKLIKGMERLLGGQQGANPYLTFHCASQGTVLIDLATDDKEFQSVEEELQSTIREHQDGGNAGGVFSRYNILKVSRWVAPPLPLPGSPFINAIIHKGFDERHAYIGGMFGAGIYFAENSSKSNQYVYGIGGGTGCPTHKDRSCYVCHRQLLFCRVTLGKSFLQFSAMKMAHAPPGHHSVIGRPSVNGLAYAEYVIYRGEQAYPEYLITYQILKPESTPSSTAGEEQKS</sequence>
<evidence type="ECO:0000256" key="5">
    <source>
        <dbReference type="ARBA" id="ARBA00022454"/>
    </source>
</evidence>
<keyword evidence="7 21" id="KW-0328">Glycosyltransferase</keyword>
<dbReference type="SUPFAM" id="SSF47769">
    <property type="entry name" value="SAM/Pointed domain"/>
    <property type="match status" value="1"/>
</dbReference>
<feature type="repeat" description="ANK" evidence="20">
    <location>
        <begin position="751"/>
        <end position="783"/>
    </location>
</feature>
<evidence type="ECO:0000256" key="8">
    <source>
        <dbReference type="ARBA" id="ARBA00022687"/>
    </source>
</evidence>
<evidence type="ECO:0000313" key="25">
    <source>
        <dbReference type="Proteomes" id="UP000694395"/>
    </source>
</evidence>
<feature type="repeat" description="ANK" evidence="20">
    <location>
        <begin position="439"/>
        <end position="471"/>
    </location>
</feature>
<keyword evidence="5" id="KW-0158">Chromosome</keyword>
<evidence type="ECO:0000256" key="14">
    <source>
        <dbReference type="ARBA" id="ARBA00023034"/>
    </source>
</evidence>
<evidence type="ECO:0000259" key="23">
    <source>
        <dbReference type="PROSITE" id="PS51059"/>
    </source>
</evidence>
<evidence type="ECO:0000256" key="16">
    <source>
        <dbReference type="ARBA" id="ARBA00023136"/>
    </source>
</evidence>
<dbReference type="Pfam" id="PF00644">
    <property type="entry name" value="PARP"/>
    <property type="match status" value="1"/>
</dbReference>
<comment type="subcellular location">
    <subcellularLocation>
        <location evidence="4">Chromosome</location>
        <location evidence="4">Telomere</location>
    </subcellularLocation>
    <subcellularLocation>
        <location evidence="3">Cytoplasm</location>
    </subcellularLocation>
    <subcellularLocation>
        <location evidence="2">Golgi apparatus membrane</location>
        <topology evidence="2">Peripheral membrane protein</topology>
    </subcellularLocation>
    <subcellularLocation>
        <location evidence="1">Nucleus</location>
    </subcellularLocation>
</comment>
<evidence type="ECO:0000256" key="7">
    <source>
        <dbReference type="ARBA" id="ARBA00022676"/>
    </source>
</evidence>
<evidence type="ECO:0000256" key="19">
    <source>
        <dbReference type="ARBA" id="ARBA00033987"/>
    </source>
</evidence>
<comment type="catalytic activity">
    <reaction evidence="19">
        <text>NAD(+) + (ADP-D-ribosyl)n-acceptor = nicotinamide + (ADP-D-ribosyl)n+1-acceptor + H(+).</text>
        <dbReference type="EC" id="2.4.2.30"/>
    </reaction>
</comment>
<dbReference type="GO" id="GO:0000781">
    <property type="term" value="C:chromosome, telomeric region"/>
    <property type="evidence" value="ECO:0007669"/>
    <property type="project" value="UniProtKB-SubCell"/>
</dbReference>
<dbReference type="PROSITE" id="PS50105">
    <property type="entry name" value="SAM_DOMAIN"/>
    <property type="match status" value="1"/>
</dbReference>
<dbReference type="GO" id="GO:0016055">
    <property type="term" value="P:Wnt signaling pathway"/>
    <property type="evidence" value="ECO:0007669"/>
    <property type="project" value="UniProtKB-KW"/>
</dbReference>
<evidence type="ECO:0000313" key="24">
    <source>
        <dbReference type="Ensembl" id="ENSOMYP00000095435.2"/>
    </source>
</evidence>
<evidence type="ECO:0000256" key="2">
    <source>
        <dbReference type="ARBA" id="ARBA00004395"/>
    </source>
</evidence>
<dbReference type="FunFam" id="1.25.40.20:FF:000010">
    <property type="entry name" value="Poly [ADP-ribose] polymerase"/>
    <property type="match status" value="1"/>
</dbReference>
<dbReference type="SUPFAM" id="SSF48403">
    <property type="entry name" value="Ankyrin repeat"/>
    <property type="match status" value="3"/>
</dbReference>
<dbReference type="FunFam" id="1.25.40.20:FF:000021">
    <property type="entry name" value="Poly [ADP-ribose] polymerase"/>
    <property type="match status" value="1"/>
</dbReference>
<dbReference type="InterPro" id="IPR013761">
    <property type="entry name" value="SAM/pointed_sf"/>
</dbReference>
<keyword evidence="21" id="KW-0520">NAD</keyword>
<evidence type="ECO:0000256" key="15">
    <source>
        <dbReference type="ARBA" id="ARBA00023043"/>
    </source>
</evidence>
<feature type="domain" description="SAM" evidence="22">
    <location>
        <begin position="849"/>
        <end position="912"/>
    </location>
</feature>
<dbReference type="InterPro" id="IPR002110">
    <property type="entry name" value="Ankyrin_rpt"/>
</dbReference>
<evidence type="ECO:0000256" key="9">
    <source>
        <dbReference type="ARBA" id="ARBA00022695"/>
    </source>
</evidence>
<dbReference type="Ensembl" id="ENSOMYT00000103716.2">
    <property type="protein sequence ID" value="ENSOMYP00000095435.2"/>
    <property type="gene ID" value="ENSOMYG00000043081.2"/>
</dbReference>
<dbReference type="GO" id="GO:0003950">
    <property type="term" value="F:NAD+ poly-ADP-ribosyltransferase activity"/>
    <property type="evidence" value="ECO:0007669"/>
    <property type="project" value="UniProtKB-UniRule"/>
</dbReference>
<dbReference type="PANTHER" id="PTHR24171:SF11">
    <property type="entry name" value="26S PROTEASOME NON-ATPASE REGULATORY SUBUNIT 10"/>
    <property type="match status" value="1"/>
</dbReference>
<dbReference type="PROSITE" id="PS51059">
    <property type="entry name" value="PARP_CATALYTIC"/>
    <property type="match status" value="1"/>
</dbReference>
<keyword evidence="16" id="KW-0472">Membrane</keyword>
<keyword evidence="25" id="KW-1185">Reference proteome</keyword>
<feature type="repeat" description="ANK" evidence="20">
    <location>
        <begin position="97"/>
        <end position="129"/>
    </location>
</feature>
<organism evidence="24 25">
    <name type="scientific">Oncorhynchus mykiss</name>
    <name type="common">Rainbow trout</name>
    <name type="synonym">Salmo gairdneri</name>
    <dbReference type="NCBI Taxonomy" id="8022"/>
    <lineage>
        <taxon>Eukaryota</taxon>
        <taxon>Metazoa</taxon>
        <taxon>Chordata</taxon>
        <taxon>Craniata</taxon>
        <taxon>Vertebrata</taxon>
        <taxon>Euteleostomi</taxon>
        <taxon>Actinopterygii</taxon>
        <taxon>Neopterygii</taxon>
        <taxon>Teleostei</taxon>
        <taxon>Protacanthopterygii</taxon>
        <taxon>Salmoniformes</taxon>
        <taxon>Salmonidae</taxon>
        <taxon>Salmoninae</taxon>
        <taxon>Oncorhynchus</taxon>
    </lineage>
</organism>
<dbReference type="Gene3D" id="1.25.40.20">
    <property type="entry name" value="Ankyrin repeat-containing domain"/>
    <property type="match status" value="5"/>
</dbReference>
<evidence type="ECO:0000256" key="1">
    <source>
        <dbReference type="ARBA" id="ARBA00004123"/>
    </source>
</evidence>